<dbReference type="PANTHER" id="PTHR10283:SF92">
    <property type="entry name" value="LOW-AFFINITY PHOSPHATE TRANSPORTER PHO91"/>
    <property type="match status" value="1"/>
</dbReference>
<evidence type="ECO:0000256" key="2">
    <source>
        <dbReference type="ARBA" id="ARBA00022448"/>
    </source>
</evidence>
<feature type="transmembrane region" description="Helical" evidence="7">
    <location>
        <begin position="181"/>
        <end position="205"/>
    </location>
</feature>
<evidence type="ECO:0000256" key="6">
    <source>
        <dbReference type="SAM" id="MobiDB-lite"/>
    </source>
</evidence>
<keyword evidence="4 7" id="KW-1133">Transmembrane helix</keyword>
<feature type="transmembrane region" description="Helical" evidence="7">
    <location>
        <begin position="291"/>
        <end position="317"/>
    </location>
</feature>
<feature type="transmembrane region" description="Helical" evidence="7">
    <location>
        <begin position="580"/>
        <end position="602"/>
    </location>
</feature>
<feature type="transmembrane region" description="Helical" evidence="7">
    <location>
        <begin position="398"/>
        <end position="417"/>
    </location>
</feature>
<organism evidence="9 10">
    <name type="scientific">Durusdinium trenchii</name>
    <dbReference type="NCBI Taxonomy" id="1381693"/>
    <lineage>
        <taxon>Eukaryota</taxon>
        <taxon>Sar</taxon>
        <taxon>Alveolata</taxon>
        <taxon>Dinophyceae</taxon>
        <taxon>Suessiales</taxon>
        <taxon>Symbiodiniaceae</taxon>
        <taxon>Durusdinium</taxon>
    </lineage>
</organism>
<keyword evidence="2" id="KW-0813">Transport</keyword>
<feature type="transmembrane region" description="Helical" evidence="7">
    <location>
        <begin position="329"/>
        <end position="351"/>
    </location>
</feature>
<keyword evidence="3 7" id="KW-0812">Transmembrane</keyword>
<keyword evidence="5 7" id="KW-0472">Membrane</keyword>
<feature type="region of interest" description="Disordered" evidence="6">
    <location>
        <begin position="30"/>
        <end position="50"/>
    </location>
</feature>
<feature type="transmembrane region" description="Helical" evidence="7">
    <location>
        <begin position="124"/>
        <end position="148"/>
    </location>
</feature>
<comment type="subcellular location">
    <subcellularLocation>
        <location evidence="1">Membrane</location>
        <topology evidence="1">Multi-pass membrane protein</topology>
    </subcellularLocation>
</comment>
<dbReference type="Proteomes" id="UP001642484">
    <property type="component" value="Unassembled WGS sequence"/>
</dbReference>
<keyword evidence="10" id="KW-1185">Reference proteome</keyword>
<dbReference type="EMBL" id="CAXAMN010003280">
    <property type="protein sequence ID" value="CAK9003697.1"/>
    <property type="molecule type" value="Genomic_DNA"/>
</dbReference>
<name>A0ABP0INT1_9DINO</name>
<reference evidence="9 10" key="1">
    <citation type="submission" date="2024-02" db="EMBL/GenBank/DDBJ databases">
        <authorList>
            <person name="Chen Y."/>
            <person name="Shah S."/>
            <person name="Dougan E. K."/>
            <person name="Thang M."/>
            <person name="Chan C."/>
        </authorList>
    </citation>
    <scope>NUCLEOTIDE SEQUENCE [LARGE SCALE GENOMIC DNA]</scope>
</reference>
<dbReference type="InterPro" id="IPR004680">
    <property type="entry name" value="Cit_transptr-like_dom"/>
</dbReference>
<evidence type="ECO:0000256" key="5">
    <source>
        <dbReference type="ARBA" id="ARBA00023136"/>
    </source>
</evidence>
<comment type="caution">
    <text evidence="9">The sequence shown here is derived from an EMBL/GenBank/DDBJ whole genome shotgun (WGS) entry which is preliminary data.</text>
</comment>
<feature type="transmembrane region" description="Helical" evidence="7">
    <location>
        <begin position="496"/>
        <end position="525"/>
    </location>
</feature>
<feature type="transmembrane region" description="Helical" evidence="7">
    <location>
        <begin position="424"/>
        <end position="444"/>
    </location>
</feature>
<evidence type="ECO:0000259" key="8">
    <source>
        <dbReference type="Pfam" id="PF03600"/>
    </source>
</evidence>
<feature type="domain" description="Citrate transporter-like" evidence="8">
    <location>
        <begin position="133"/>
        <end position="532"/>
    </location>
</feature>
<sequence length="664" mass="72697">AAGFKCSNVVQDTHHQTHYVRVVGMDADTHGANEKRPRIQAPSAPSSDEESERFMRAYSPWSFVSTPHPLRSVRRHLSSAHGEPADELQLHDFLTIKAPPIFLVGVLLPFCMRTFGLEPQARCALIMVGVLTLSLFEVLPLFCVALFIPVLGSISAVFGDTRTLMTTSTILLGSFFNQTSFLVLGSLAINAIFSKCGILDLLMSILLRRWKLESKSFLLVIMLCTMTACSVLCSGLIVVLAALKPLMRQGEAKTGVLKSEKFAKCCRCSALLCTGFFRLSQGLEETAIKRLLLGVAFSANAGSILLPISSTTTLITLSLLRDFDHKLSLVSWIFVSGPVALFGTVLCWWILVKLFPAEGDANEEVYRTVEEGLEEADRPQLMRQWSLSNAPKLVMTDGHWFMLMVTCVAVLGMTVFAEALEPVVGHPAILALAVVVVAFGSGFMSRDEYLTLEWDLLAIVGGTNVMAVMIRETALAANASVLLTQGIFDFLAFWPFLILVVCLLLIFGTFCGHSLTAVLVLPLLVPLGVKLEEAESFALLCCIAIPFGMGMPSASFDNMAAQMFSQNLKRKRCELSVRDFFHSGGLMALTGGFLTVTLGFGVSSLQHGLPKVPTDVLQRRTPAELEPKVVKENRVLDGKQKRPFLKMLGQLHAFGTNRTRPRKS</sequence>
<evidence type="ECO:0000256" key="4">
    <source>
        <dbReference type="ARBA" id="ARBA00022989"/>
    </source>
</evidence>
<feature type="transmembrane region" description="Helical" evidence="7">
    <location>
        <begin position="456"/>
        <end position="484"/>
    </location>
</feature>
<evidence type="ECO:0000256" key="3">
    <source>
        <dbReference type="ARBA" id="ARBA00022692"/>
    </source>
</evidence>
<evidence type="ECO:0000256" key="7">
    <source>
        <dbReference type="SAM" id="Phobius"/>
    </source>
</evidence>
<evidence type="ECO:0000256" key="1">
    <source>
        <dbReference type="ARBA" id="ARBA00004141"/>
    </source>
</evidence>
<dbReference type="Pfam" id="PF03600">
    <property type="entry name" value="CitMHS"/>
    <property type="match status" value="1"/>
</dbReference>
<gene>
    <name evidence="9" type="ORF">CCMP2556_LOCUS7378</name>
</gene>
<feature type="transmembrane region" description="Helical" evidence="7">
    <location>
        <begin position="217"/>
        <end position="243"/>
    </location>
</feature>
<accession>A0ABP0INT1</accession>
<dbReference type="PANTHER" id="PTHR10283">
    <property type="entry name" value="SOLUTE CARRIER FAMILY 13 MEMBER"/>
    <property type="match status" value="1"/>
</dbReference>
<proteinExistence type="predicted"/>
<evidence type="ECO:0000313" key="9">
    <source>
        <dbReference type="EMBL" id="CAK9003697.1"/>
    </source>
</evidence>
<feature type="non-terminal residue" evidence="9">
    <location>
        <position position="1"/>
    </location>
</feature>
<protein>
    <recommendedName>
        <fullName evidence="8">Citrate transporter-like domain-containing protein</fullName>
    </recommendedName>
</protein>
<evidence type="ECO:0000313" key="10">
    <source>
        <dbReference type="Proteomes" id="UP001642484"/>
    </source>
</evidence>